<feature type="region of interest" description="Disordered" evidence="8">
    <location>
        <begin position="184"/>
        <end position="216"/>
    </location>
</feature>
<dbReference type="FunFam" id="2.30.29.30:FF:000107">
    <property type="entry name" value="Tyrosine-protein phosphatase non-receptor type 13"/>
    <property type="match status" value="1"/>
</dbReference>
<dbReference type="PROSITE" id="PS51377">
    <property type="entry name" value="KIND"/>
    <property type="match status" value="1"/>
</dbReference>
<dbReference type="GO" id="GO:0005737">
    <property type="term" value="C:cytoplasm"/>
    <property type="evidence" value="ECO:0007669"/>
    <property type="project" value="TreeGrafter"/>
</dbReference>
<dbReference type="SUPFAM" id="SSF52799">
    <property type="entry name" value="(Phosphotyrosine protein) phosphatases II"/>
    <property type="match status" value="1"/>
</dbReference>
<evidence type="ECO:0000256" key="5">
    <source>
        <dbReference type="ARBA" id="ARBA00022737"/>
    </source>
</evidence>
<keyword evidence="9" id="KW-0472">Membrane</keyword>
<feature type="domain" description="PDZ" evidence="13">
    <location>
        <begin position="880"/>
        <end position="954"/>
    </location>
</feature>
<dbReference type="InterPro" id="IPR029071">
    <property type="entry name" value="Ubiquitin-like_domsf"/>
</dbReference>
<keyword evidence="6" id="KW-0206">Cytoskeleton</keyword>
<dbReference type="GO" id="GO:0005856">
    <property type="term" value="C:cytoskeleton"/>
    <property type="evidence" value="ECO:0007669"/>
    <property type="project" value="UniProtKB-SubCell"/>
</dbReference>
<dbReference type="Gene3D" id="1.10.510.10">
    <property type="entry name" value="Transferase(Phosphotransferase) domain 1"/>
    <property type="match status" value="1"/>
</dbReference>
<feature type="compositionally biased region" description="Low complexity" evidence="8">
    <location>
        <begin position="993"/>
        <end position="1006"/>
    </location>
</feature>
<dbReference type="InterPro" id="IPR019748">
    <property type="entry name" value="FERM_central"/>
</dbReference>
<dbReference type="InterPro" id="IPR019749">
    <property type="entry name" value="Band_41_domain"/>
</dbReference>
<feature type="domain" description="FERM" evidence="12">
    <location>
        <begin position="514"/>
        <end position="785"/>
    </location>
</feature>
<dbReference type="SUPFAM" id="SSF47031">
    <property type="entry name" value="Second domain of FERM"/>
    <property type="match status" value="1"/>
</dbReference>
<dbReference type="GO" id="GO:0005634">
    <property type="term" value="C:nucleus"/>
    <property type="evidence" value="ECO:0007669"/>
    <property type="project" value="UniProtKB-SubCell"/>
</dbReference>
<dbReference type="Pfam" id="PF00102">
    <property type="entry name" value="Y_phosphatase"/>
    <property type="match status" value="1"/>
</dbReference>
<dbReference type="SMART" id="SM00228">
    <property type="entry name" value="PDZ"/>
    <property type="match status" value="5"/>
</dbReference>
<feature type="domain" description="PDZ" evidence="13">
    <location>
        <begin position="1525"/>
        <end position="1608"/>
    </location>
</feature>
<organism evidence="15 16">
    <name type="scientific">Esox lucius</name>
    <name type="common">Northern pike</name>
    <dbReference type="NCBI Taxonomy" id="8010"/>
    <lineage>
        <taxon>Eukaryota</taxon>
        <taxon>Metazoa</taxon>
        <taxon>Chordata</taxon>
        <taxon>Craniata</taxon>
        <taxon>Vertebrata</taxon>
        <taxon>Euteleostomi</taxon>
        <taxon>Actinopterygii</taxon>
        <taxon>Neopterygii</taxon>
        <taxon>Teleostei</taxon>
        <taxon>Protacanthopterygii</taxon>
        <taxon>Esociformes</taxon>
        <taxon>Esocidae</taxon>
        <taxon>Esox</taxon>
    </lineage>
</organism>
<dbReference type="SUPFAM" id="SSF54236">
    <property type="entry name" value="Ubiquitin-like"/>
    <property type="match status" value="1"/>
</dbReference>
<proteinExistence type="inferred from homology"/>
<dbReference type="InterPro" id="IPR003595">
    <property type="entry name" value="Tyr_Pase_cat"/>
</dbReference>
<dbReference type="InterPro" id="IPR018980">
    <property type="entry name" value="FERM_PH-like_C"/>
</dbReference>
<dbReference type="SMART" id="SM00194">
    <property type="entry name" value="PTPc"/>
    <property type="match status" value="1"/>
</dbReference>
<dbReference type="GO" id="GO:0036312">
    <property type="term" value="F:phosphatidylinositol 3-kinase regulatory subunit binding"/>
    <property type="evidence" value="ECO:0007669"/>
    <property type="project" value="TreeGrafter"/>
</dbReference>
<feature type="compositionally biased region" description="Basic and acidic residues" evidence="8">
    <location>
        <begin position="1043"/>
        <end position="1053"/>
    </location>
</feature>
<evidence type="ECO:0000259" key="14">
    <source>
        <dbReference type="PROSITE" id="PS51377"/>
    </source>
</evidence>
<feature type="compositionally biased region" description="Polar residues" evidence="8">
    <location>
        <begin position="1007"/>
        <end position="1016"/>
    </location>
</feature>
<dbReference type="PROSITE" id="PS50057">
    <property type="entry name" value="FERM_3"/>
    <property type="match status" value="1"/>
</dbReference>
<reference evidence="15" key="2">
    <citation type="submission" date="2020-02" db="EMBL/GenBank/DDBJ databases">
        <title>Esox lucius (northern pike) genome, fEsoLuc1, primary haplotype.</title>
        <authorList>
            <person name="Myers G."/>
            <person name="Karagic N."/>
            <person name="Meyer A."/>
            <person name="Pippel M."/>
            <person name="Reichard M."/>
            <person name="Winkler S."/>
            <person name="Tracey A."/>
            <person name="Sims Y."/>
            <person name="Howe K."/>
            <person name="Rhie A."/>
            <person name="Formenti G."/>
            <person name="Durbin R."/>
            <person name="Fedrigo O."/>
            <person name="Jarvis E.D."/>
        </authorList>
    </citation>
    <scope>NUCLEOTIDE SEQUENCE [LARGE SCALE GENOMIC DNA]</scope>
</reference>
<dbReference type="InterPro" id="IPR011993">
    <property type="entry name" value="PH-like_dom_sf"/>
</dbReference>
<dbReference type="InterPro" id="IPR014352">
    <property type="entry name" value="FERM/acyl-CoA-bd_prot_sf"/>
</dbReference>
<accession>A0A6Q2ZD08</accession>
<dbReference type="InterPro" id="IPR018979">
    <property type="entry name" value="FERM_N"/>
</dbReference>
<evidence type="ECO:0000259" key="10">
    <source>
        <dbReference type="PROSITE" id="PS50055"/>
    </source>
</evidence>
<dbReference type="CDD" id="cd14473">
    <property type="entry name" value="FERM_B-lobe"/>
    <property type="match status" value="1"/>
</dbReference>
<dbReference type="SMART" id="SM00750">
    <property type="entry name" value="KIND"/>
    <property type="match status" value="1"/>
</dbReference>
<feature type="transmembrane region" description="Helical" evidence="9">
    <location>
        <begin position="1902"/>
        <end position="1927"/>
    </location>
</feature>
<dbReference type="CDD" id="cd13187">
    <property type="entry name" value="FERM_C_PTPH13"/>
    <property type="match status" value="1"/>
</dbReference>
<dbReference type="Ensembl" id="ENSELUT00000044534.2">
    <property type="protein sequence ID" value="ENSELUP00000075748.2"/>
    <property type="gene ID" value="ENSELUG00000020594.3"/>
</dbReference>
<comment type="similarity">
    <text evidence="3">Belongs to the protein-tyrosine phosphatase family. Non-receptor class subfamily.</text>
</comment>
<keyword evidence="9" id="KW-1133">Transmembrane helix</keyword>
<feature type="domain" description="PDZ" evidence="13">
    <location>
        <begin position="1104"/>
        <end position="1189"/>
    </location>
</feature>
<dbReference type="Pfam" id="PF09380">
    <property type="entry name" value="FERM_C"/>
    <property type="match status" value="1"/>
</dbReference>
<feature type="region of interest" description="Disordered" evidence="8">
    <location>
        <begin position="1326"/>
        <end position="1361"/>
    </location>
</feature>
<dbReference type="InterPro" id="IPR000299">
    <property type="entry name" value="FERM_domain"/>
</dbReference>
<evidence type="ECO:0000259" key="13">
    <source>
        <dbReference type="PROSITE" id="PS50106"/>
    </source>
</evidence>
<reference evidence="15" key="3">
    <citation type="submission" date="2025-08" db="UniProtKB">
        <authorList>
            <consortium name="Ensembl"/>
        </authorList>
    </citation>
    <scope>IDENTIFICATION</scope>
</reference>
<evidence type="ECO:0000256" key="6">
    <source>
        <dbReference type="ARBA" id="ARBA00023212"/>
    </source>
</evidence>
<evidence type="ECO:0000256" key="4">
    <source>
        <dbReference type="ARBA" id="ARBA00022490"/>
    </source>
</evidence>
<evidence type="ECO:0000313" key="15">
    <source>
        <dbReference type="Ensembl" id="ENSELUP00000075748.2"/>
    </source>
</evidence>
<protein>
    <recommendedName>
        <fullName evidence="17">Protein tyrosine phosphatase non-receptor type 13</fullName>
    </recommendedName>
</protein>
<dbReference type="Gene3D" id="2.30.42.10">
    <property type="match status" value="5"/>
</dbReference>
<dbReference type="Gene3D" id="2.30.29.30">
    <property type="entry name" value="Pleckstrin-homology domain (PH domain)/Phosphotyrosine-binding domain (PTB)"/>
    <property type="match status" value="1"/>
</dbReference>
<keyword evidence="16" id="KW-1185">Reference proteome</keyword>
<gene>
    <name evidence="15" type="primary">PTPN13</name>
</gene>
<dbReference type="Pfam" id="PF00373">
    <property type="entry name" value="FERM_M"/>
    <property type="match status" value="1"/>
</dbReference>
<dbReference type="PROSITE" id="PS50056">
    <property type="entry name" value="TYR_PHOSPHATASE_2"/>
    <property type="match status" value="1"/>
</dbReference>
<dbReference type="SUPFAM" id="SSF101690">
    <property type="entry name" value="PAZ domain"/>
    <property type="match status" value="1"/>
</dbReference>
<dbReference type="InterPro" id="IPR011019">
    <property type="entry name" value="KIND_dom"/>
</dbReference>
<dbReference type="SMART" id="SM00295">
    <property type="entry name" value="B41"/>
    <property type="match status" value="1"/>
</dbReference>
<dbReference type="CDD" id="cd06696">
    <property type="entry name" value="PDZ4_PTPN13-like"/>
    <property type="match status" value="1"/>
</dbReference>
<feature type="domain" description="PDZ" evidence="13">
    <location>
        <begin position="1431"/>
        <end position="1511"/>
    </location>
</feature>
<dbReference type="GO" id="GO:0004725">
    <property type="term" value="F:protein tyrosine phosphatase activity"/>
    <property type="evidence" value="ECO:0007669"/>
    <property type="project" value="InterPro"/>
</dbReference>
<feature type="domain" description="PDZ" evidence="13">
    <location>
        <begin position="1227"/>
        <end position="1321"/>
    </location>
</feature>
<dbReference type="PANTHER" id="PTHR46900:SF1">
    <property type="entry name" value="TYROSINE-PROTEIN PHOSPHATASE NON-RECEPTOR TYPE 13"/>
    <property type="match status" value="1"/>
</dbReference>
<dbReference type="InterPro" id="IPR029021">
    <property type="entry name" value="Prot-tyrosine_phosphatase-like"/>
</dbReference>
<evidence type="ECO:0000256" key="1">
    <source>
        <dbReference type="ARBA" id="ARBA00004123"/>
    </source>
</evidence>
<dbReference type="Pfam" id="PF00595">
    <property type="entry name" value="PDZ"/>
    <property type="match status" value="4"/>
</dbReference>
<dbReference type="InterPro" id="IPR001478">
    <property type="entry name" value="PDZ"/>
</dbReference>
<evidence type="ECO:0000259" key="12">
    <source>
        <dbReference type="PROSITE" id="PS50057"/>
    </source>
</evidence>
<dbReference type="SUPFAM" id="SSF50156">
    <property type="entry name" value="PDZ domain-like"/>
    <property type="match status" value="5"/>
</dbReference>
<dbReference type="CDD" id="cd06695">
    <property type="entry name" value="PDZ3_PTPN13_FRMPD2-like"/>
    <property type="match status" value="1"/>
</dbReference>
<evidence type="ECO:0000256" key="2">
    <source>
        <dbReference type="ARBA" id="ARBA00004245"/>
    </source>
</evidence>
<dbReference type="GeneTree" id="ENSGT00940000155133"/>
<dbReference type="InterPro" id="IPR036085">
    <property type="entry name" value="PAZ_dom_sf"/>
</dbReference>
<dbReference type="Pfam" id="PF09379">
    <property type="entry name" value="FERM_N"/>
    <property type="match status" value="1"/>
</dbReference>
<dbReference type="Gene3D" id="3.90.190.10">
    <property type="entry name" value="Protein tyrosine phosphatase superfamily"/>
    <property type="match status" value="1"/>
</dbReference>
<sequence length="1938" mass="214977">MHVSLAEALEVRGGPLQEEEVWAVLSQSAESLQELFHRDPSALGFIISPWSLLLMPSGSISFTDENVTQKDLRAFTAPEVLEGVTLSSLSDIEKMHMYSLGMTLFWGADYEIPQSQPMKLGEHLNSMLLNMCDDTTLSRMSVRTVLDACSTHIRSSSCEPSFTHIRKLVRLVLGSLSQLDGLLSQSDRQSIPERSKEIRERLRGKGLPSGRSAAPRVLERYKARSQEQASLNRGLSRSMGSLPIQELVRGEEGAPPGPYPPSGYHPGSESFADLVLYPHLQHPLQQRGRPVEVDRRSLPYRGDSVAQRKKNWVSSIDLAHIDPDMLRFGGLEDARRGSSALSTRSGGRHKSASRASRDSRYSDFEGLEAARAKGPHHSALSVSSALTSAYDRIREKQRKLQVLHHAMDDLHPSSCRLYDTAADEELVGPELRLQKREEVVQMLQANLANRLSLAYPGDDPHASVLYPGDGSLALARASMLDLQEPFNPVWVLSTFPCLLSLPQNKRSKLDEVQRKVGVVLLNGQKLELSCDIKAICKDVLDMVVAHVGLVEHHLFGLAFLQDNEFFFVDPDAKLSKVAPEETLTHSMTKHQYYLQLRKDILEERMRCDMENAMILASLALQTEFGDYQPELHGKTYFRLEHYLSASVLDKLDQSSIKEELPKLHSTYYGATEAETEFEFLKASQRLTEYGVHFHRVLPEKRSQTGIMLGVYSKGVHIFEVLNGNRTPVLRFPWRETKKISFTKKKICLQNTSDGIKHLFQTDSNKTCQYLLNLCSAQHKFHLQMKARQNNQELWDLENSPLSMLQYSMGTGGMEGMGRAVSSASLAPSFSARSAPSDPDLLKRISYSEVNVFRSGILLESFPEQWYTYMSVTLSLFLSSGFQIVGGENSGRVDLGTFISSITPGGPADVNGILKPGDRLISVNEVNLEGLSHQAAIEVLLSTPDDITLVVSQPRERLYEGSHRVMNILSNDCQGLPDHRHDQTVVSHSPPLPATTTSTTLSSVSPVQSHGSLSSQDSRMENVKAPLQVPVNVPLKAKIPGFPKDPDYSDRGDSDMDEETYSSSQEKQRLKKELTPPPPLPNGIMGGLSGNIPGVSSLSPGDLFDVELSKKDSSLGISVTGGVNTSVRHGGVYVKAIIPKGAAELDGRIQKGDRVVAVNGKSLEGATHKQAVETLRDTGQMVHLLLEKGQLPADSIHAPLTPQKGNRGKGTIVDVSLKPNLFPDNVFEVPLLKNTSGLGFSFSREETHPDQSAHHGPITSSSIVRVKKLFPGQPAAESGRINVGDVILHVNQTPLKGLSQHEVISALRGTGQKVTLLLCRPDQGVLPDMDTSTLTPVASPRKEPAAQSPEPNVAKPRTGSPVVPEGRMTLGLGLGPVEAALERLHMKSPGRRDSYSDSTDDDEELCNHYLYVLYLYLIDILVCRFSQDVELKVSLVKSDKGSLGFTLTKGNDLGCYIHDIIQDPAKGDGRLRPGDRMIMVNNIDVSNMGHTEVVNLVRAAPRVVDLMVGRVLEAPKPPIDAHLLPDISFQCHDETLGLVLDGGRGSVYGVLFIKEILPGSAALLEGSLRPLDLVHYINGAPTLDLTLNECCRLLEISLRNLTIKATRTEQPEEDEITWGSEELPIENINSKFTDEDELTTLPLVKVVPDGQYTGPNLNTVVRMLRGLLEQKIPLQEFENLQNLQPLDDCLVGQTKENKKKNRYKNIVPFDTTRVILGKDGYINANFINMKVKDEEFRYIACQGPLPTTLGDFWQMVWEQKSDVIAMMTQEVEGGKIKCQRYWPDTPRTAEMVDERLQITLIKDQHLDNFVIRLIEVKDIQTEDIQHVTHLNYTGWPDHGTPTQPEQLLTFISYMRNIHQSGPIVTHCSAGIGRSGTLICIDVVLGLISKLIKLMHFTHHFNNALIVTFFVYILLDQYIFCYQVILYVLRCLQAEEKISG</sequence>
<dbReference type="SUPFAM" id="SSF50729">
    <property type="entry name" value="PH domain-like"/>
    <property type="match status" value="1"/>
</dbReference>
<evidence type="ECO:0000313" key="16">
    <source>
        <dbReference type="Proteomes" id="UP000265140"/>
    </source>
</evidence>
<dbReference type="PRINTS" id="PR00700">
    <property type="entry name" value="PRTYPHPHTASE"/>
</dbReference>
<dbReference type="SMART" id="SM00404">
    <property type="entry name" value="PTPc_motif"/>
    <property type="match status" value="1"/>
</dbReference>
<feature type="region of interest" description="Disordered" evidence="8">
    <location>
        <begin position="1035"/>
        <end position="1082"/>
    </location>
</feature>
<evidence type="ECO:0000256" key="8">
    <source>
        <dbReference type="SAM" id="MobiDB-lite"/>
    </source>
</evidence>
<dbReference type="PROSITE" id="PS50106">
    <property type="entry name" value="PDZ"/>
    <property type="match status" value="5"/>
</dbReference>
<reference evidence="16" key="1">
    <citation type="journal article" date="2014" name="PLoS ONE">
        <title>The genome and linkage map of the northern pike (Esox lucius): conserved synteny revealed between the salmonid sister group and the Neoteleostei.</title>
        <authorList>
            <person name="Rondeau E.B."/>
            <person name="Minkley D.R."/>
            <person name="Leong J.S."/>
            <person name="Messmer A.M."/>
            <person name="Jantzen J.R."/>
            <person name="von Schalburg K.R."/>
            <person name="Lemon C."/>
            <person name="Bird N.H."/>
            <person name="Koop B.F."/>
        </authorList>
    </citation>
    <scope>NUCLEOTIDE SEQUENCE</scope>
</reference>
<dbReference type="InterPro" id="IPR052074">
    <property type="entry name" value="NonRcpt_TyrProt_Phosphatase"/>
</dbReference>
<feature type="domain" description="Tyrosine specific protein phosphatases" evidence="11">
    <location>
        <begin position="1847"/>
        <end position="1911"/>
    </location>
</feature>
<keyword evidence="4" id="KW-0963">Cytoplasm</keyword>
<feature type="region of interest" description="Disordered" evidence="8">
    <location>
        <begin position="982"/>
        <end position="1018"/>
    </location>
</feature>
<feature type="domain" description="Tyrosine-protein phosphatase" evidence="10">
    <location>
        <begin position="1672"/>
        <end position="1926"/>
    </location>
</feature>
<dbReference type="Proteomes" id="UP000265140">
    <property type="component" value="Chromosome 14"/>
</dbReference>
<dbReference type="PROSITE" id="PS50055">
    <property type="entry name" value="TYR_PHOSPHATASE_PTP"/>
    <property type="match status" value="1"/>
</dbReference>
<evidence type="ECO:0000256" key="3">
    <source>
        <dbReference type="ARBA" id="ARBA00009649"/>
    </source>
</evidence>
<evidence type="ECO:0000256" key="7">
    <source>
        <dbReference type="ARBA" id="ARBA00023242"/>
    </source>
</evidence>
<dbReference type="SMART" id="SM01196">
    <property type="entry name" value="FERM_C"/>
    <property type="match status" value="1"/>
</dbReference>
<evidence type="ECO:0000259" key="11">
    <source>
        <dbReference type="PROSITE" id="PS50056"/>
    </source>
</evidence>
<keyword evidence="5" id="KW-0677">Repeat</keyword>
<dbReference type="Bgee" id="ENSELUG00000020594">
    <property type="expression patterns" value="Expressed in nose and 14 other cell types or tissues"/>
</dbReference>
<dbReference type="InterPro" id="IPR036034">
    <property type="entry name" value="PDZ_sf"/>
</dbReference>
<feature type="domain" description="KIND" evidence="14">
    <location>
        <begin position="3"/>
        <end position="186"/>
    </location>
</feature>
<comment type="subcellular location">
    <subcellularLocation>
        <location evidence="2">Cytoplasm</location>
        <location evidence="2">Cytoskeleton</location>
    </subcellularLocation>
    <subcellularLocation>
        <location evidence="1">Nucleus</location>
    </subcellularLocation>
</comment>
<evidence type="ECO:0000256" key="9">
    <source>
        <dbReference type="SAM" id="Phobius"/>
    </source>
</evidence>
<feature type="compositionally biased region" description="Basic and acidic residues" evidence="8">
    <location>
        <begin position="190"/>
        <end position="203"/>
    </location>
</feature>
<reference evidence="15" key="4">
    <citation type="submission" date="2025-09" db="UniProtKB">
        <authorList>
            <consortium name="Ensembl"/>
        </authorList>
    </citation>
    <scope>IDENTIFICATION</scope>
</reference>
<dbReference type="InterPro" id="IPR000242">
    <property type="entry name" value="PTP_cat"/>
</dbReference>
<dbReference type="Gene3D" id="1.20.80.10">
    <property type="match status" value="1"/>
</dbReference>
<feature type="region of interest" description="Disordered" evidence="8">
    <location>
        <begin position="334"/>
        <end position="360"/>
    </location>
</feature>
<keyword evidence="7" id="KW-0539">Nucleus</keyword>
<name>A0A6Q2ZD08_ESOLU</name>
<dbReference type="Pfam" id="PF16599">
    <property type="entry name" value="PTN13_u3"/>
    <property type="match status" value="1"/>
</dbReference>
<dbReference type="InterPro" id="IPR000387">
    <property type="entry name" value="Tyr_Pase_dom"/>
</dbReference>
<evidence type="ECO:0008006" key="17">
    <source>
        <dbReference type="Google" id="ProtNLM"/>
    </source>
</evidence>
<keyword evidence="9" id="KW-0812">Transmembrane</keyword>
<dbReference type="CDD" id="cd06792">
    <property type="entry name" value="PDZ2-PTPN13_FRMPD2-like"/>
    <property type="match status" value="1"/>
</dbReference>
<dbReference type="PANTHER" id="PTHR46900">
    <property type="entry name" value="TYROSINE-PROTEIN PHOSPHATASE NON-RECEPTOR TYPE 13"/>
    <property type="match status" value="1"/>
</dbReference>
<dbReference type="InterPro" id="IPR035963">
    <property type="entry name" value="FERM_2"/>
</dbReference>